<dbReference type="Gene3D" id="3.40.630.30">
    <property type="match status" value="1"/>
</dbReference>
<dbReference type="PANTHER" id="PTHR43877">
    <property type="entry name" value="AMINOALKYLPHOSPHONATE N-ACETYLTRANSFERASE-RELATED-RELATED"/>
    <property type="match status" value="1"/>
</dbReference>
<gene>
    <name evidence="4" type="ORF">KME65_16015</name>
</gene>
<keyword evidence="1 4" id="KW-0808">Transferase</keyword>
<dbReference type="InterPro" id="IPR050832">
    <property type="entry name" value="Bact_Acetyltransf"/>
</dbReference>
<dbReference type="AlphaFoldDB" id="A0A944MAU1"/>
<evidence type="ECO:0000313" key="5">
    <source>
        <dbReference type="Proteomes" id="UP000770889"/>
    </source>
</evidence>
<keyword evidence="2 4" id="KW-0012">Acyltransferase</keyword>
<dbReference type="Proteomes" id="UP000770889">
    <property type="component" value="Unassembled WGS sequence"/>
</dbReference>
<evidence type="ECO:0000313" key="4">
    <source>
        <dbReference type="EMBL" id="MBT2990463.1"/>
    </source>
</evidence>
<protein>
    <submittedName>
        <fullName evidence="4">GNAT family N-acetyltransferase</fullName>
        <ecNumber evidence="4">2.3.1.-</ecNumber>
    </submittedName>
</protein>
<dbReference type="EMBL" id="JAHHGM010000017">
    <property type="protein sequence ID" value="MBT2990463.1"/>
    <property type="molecule type" value="Genomic_DNA"/>
</dbReference>
<dbReference type="GO" id="GO:0016747">
    <property type="term" value="F:acyltransferase activity, transferring groups other than amino-acyl groups"/>
    <property type="evidence" value="ECO:0007669"/>
    <property type="project" value="InterPro"/>
</dbReference>
<organism evidence="4 5">
    <name type="scientific">Candidatus Thiodiazotropha taylori</name>
    <dbReference type="NCBI Taxonomy" id="2792791"/>
    <lineage>
        <taxon>Bacteria</taxon>
        <taxon>Pseudomonadati</taxon>
        <taxon>Pseudomonadota</taxon>
        <taxon>Gammaproteobacteria</taxon>
        <taxon>Chromatiales</taxon>
        <taxon>Sedimenticolaceae</taxon>
        <taxon>Candidatus Thiodiazotropha</taxon>
    </lineage>
</organism>
<dbReference type="InterPro" id="IPR016181">
    <property type="entry name" value="Acyl_CoA_acyltransferase"/>
</dbReference>
<name>A0A944MAU1_9GAMM</name>
<dbReference type="Pfam" id="PF00583">
    <property type="entry name" value="Acetyltransf_1"/>
    <property type="match status" value="1"/>
</dbReference>
<dbReference type="EC" id="2.3.1.-" evidence="4"/>
<proteinExistence type="predicted"/>
<reference evidence="4 5" key="1">
    <citation type="submission" date="2021-05" db="EMBL/GenBank/DDBJ databases">
        <title>Genetic and Functional Diversity in Clade A Lucinid endosymbionts from the Bahamas.</title>
        <authorList>
            <person name="Giani N.M."/>
            <person name="Engel A.S."/>
            <person name="Campbell B.J."/>
        </authorList>
    </citation>
    <scope>NUCLEOTIDE SEQUENCE [LARGE SCALE GENOMIC DNA]</scope>
    <source>
        <strain evidence="4">LUC16012Gg_MoonRockCtena</strain>
    </source>
</reference>
<comment type="caution">
    <text evidence="4">The sequence shown here is derived from an EMBL/GenBank/DDBJ whole genome shotgun (WGS) entry which is preliminary data.</text>
</comment>
<sequence>MKFKSRWLAIYLVMIKNGIKIEFAESADAAEIGIMSKNEIEYGLGWKYTPDRVVKLIRDGSKNVVVARNESALVGFGIMTYRDTQANLDLLAVKPGFRRMKVGTQVVQWLEKVALEAGIYNIFVQVRERNVNAIAFYKQLGYLVVDRDKTYYRGVEACILMAKSLRGMLSYHYGPV</sequence>
<dbReference type="InterPro" id="IPR000182">
    <property type="entry name" value="GNAT_dom"/>
</dbReference>
<evidence type="ECO:0000256" key="1">
    <source>
        <dbReference type="ARBA" id="ARBA00022679"/>
    </source>
</evidence>
<accession>A0A944MAU1</accession>
<evidence type="ECO:0000259" key="3">
    <source>
        <dbReference type="PROSITE" id="PS51186"/>
    </source>
</evidence>
<dbReference type="CDD" id="cd04301">
    <property type="entry name" value="NAT_SF"/>
    <property type="match status" value="1"/>
</dbReference>
<dbReference type="SUPFAM" id="SSF55729">
    <property type="entry name" value="Acyl-CoA N-acyltransferases (Nat)"/>
    <property type="match status" value="1"/>
</dbReference>
<dbReference type="PROSITE" id="PS51186">
    <property type="entry name" value="GNAT"/>
    <property type="match status" value="1"/>
</dbReference>
<feature type="domain" description="N-acetyltransferase" evidence="3">
    <location>
        <begin position="19"/>
        <end position="166"/>
    </location>
</feature>
<evidence type="ECO:0000256" key="2">
    <source>
        <dbReference type="ARBA" id="ARBA00023315"/>
    </source>
</evidence>